<proteinExistence type="predicted"/>
<keyword evidence="2" id="KW-1185">Reference proteome</keyword>
<comment type="caution">
    <text evidence="1">The sequence shown here is derived from an EMBL/GenBank/DDBJ whole genome shotgun (WGS) entry which is preliminary data.</text>
</comment>
<evidence type="ECO:0000313" key="2">
    <source>
        <dbReference type="Proteomes" id="UP001521137"/>
    </source>
</evidence>
<evidence type="ECO:0000313" key="1">
    <source>
        <dbReference type="EMBL" id="MCF2948554.1"/>
    </source>
</evidence>
<name>A0ABS9D6L5_9ALTE</name>
<organism evidence="1 2">
    <name type="scientific">Paraglaciecola algarum</name>
    <dbReference type="NCBI Taxonomy" id="3050085"/>
    <lineage>
        <taxon>Bacteria</taxon>
        <taxon>Pseudomonadati</taxon>
        <taxon>Pseudomonadota</taxon>
        <taxon>Gammaproteobacteria</taxon>
        <taxon>Alteromonadales</taxon>
        <taxon>Alteromonadaceae</taxon>
        <taxon>Paraglaciecola</taxon>
    </lineage>
</organism>
<dbReference type="EMBL" id="JAKGAS010000005">
    <property type="protein sequence ID" value="MCF2948554.1"/>
    <property type="molecule type" value="Genomic_DNA"/>
</dbReference>
<evidence type="ECO:0008006" key="3">
    <source>
        <dbReference type="Google" id="ProtNLM"/>
    </source>
</evidence>
<dbReference type="SUPFAM" id="SSF53474">
    <property type="entry name" value="alpha/beta-Hydrolases"/>
    <property type="match status" value="1"/>
</dbReference>
<dbReference type="Gene3D" id="3.40.50.1820">
    <property type="entry name" value="alpha/beta hydrolase"/>
    <property type="match status" value="1"/>
</dbReference>
<gene>
    <name evidence="1" type="ORF">L0668_10585</name>
</gene>
<accession>A0ABS9D6L5</accession>
<reference evidence="1 2" key="1">
    <citation type="submission" date="2022-01" db="EMBL/GenBank/DDBJ databases">
        <title>Paraglaciecola sp. G1-23.</title>
        <authorList>
            <person name="Jin M.S."/>
            <person name="Han D.M."/>
            <person name="Kim H.M."/>
            <person name="Jeon C.O."/>
        </authorList>
    </citation>
    <scope>NUCLEOTIDE SEQUENCE [LARGE SCALE GENOMIC DNA]</scope>
    <source>
        <strain evidence="1 2">G1-23</strain>
    </source>
</reference>
<dbReference type="InterPro" id="IPR029058">
    <property type="entry name" value="AB_hydrolase_fold"/>
</dbReference>
<sequence>MSLILVSDVFGSTPALLKLKEQLNADLIIDPYLGQSMGFKDESAAYTHFMEEVGLEEYVSNLIKILDSIKEQTTLIGFSVGATAIWKLSQDSEHNIKQALCYYGSQIRNFTTIPPSFTTHLVFPKSEPHFDVCKLNQQLSNKENVTTTQVDYLHGFMNFHSKNFNKTGYEEQLEFLLKAL</sequence>
<protein>
    <recommendedName>
        <fullName evidence="3">Dienelactone hydrolase domain-containing protein</fullName>
    </recommendedName>
</protein>
<dbReference type="RefSeq" id="WP_235312428.1">
    <property type="nucleotide sequence ID" value="NZ_JAKGAS010000005.1"/>
</dbReference>
<dbReference type="Proteomes" id="UP001521137">
    <property type="component" value="Unassembled WGS sequence"/>
</dbReference>